<dbReference type="EMBL" id="LGTW01000004">
    <property type="protein sequence ID" value="KWX24608.1"/>
    <property type="molecule type" value="Genomic_DNA"/>
</dbReference>
<accession>A0A132PQK2</accession>
<reference evidence="1 2" key="1">
    <citation type="submission" date="2015-07" db="EMBL/GenBank/DDBJ databases">
        <title>A draft genome sequence of Mycobacterium wolinskyi.</title>
        <authorList>
            <person name="de Man T.J."/>
            <person name="Perry K.A."/>
            <person name="Coulliette A.D."/>
            <person name="Jensen B."/>
            <person name="Toney N.C."/>
            <person name="Limbago B.M."/>
            <person name="Noble-Wang J."/>
        </authorList>
    </citation>
    <scope>NUCLEOTIDE SEQUENCE [LARGE SCALE GENOMIC DNA]</scope>
    <source>
        <strain evidence="1 2">CDC_01</strain>
    </source>
</reference>
<dbReference type="AlphaFoldDB" id="A0A132PQK2"/>
<name>A0A132PQK2_9MYCO</name>
<evidence type="ECO:0000313" key="2">
    <source>
        <dbReference type="Proteomes" id="UP000070612"/>
    </source>
</evidence>
<dbReference type="RefSeq" id="WP_067846210.1">
    <property type="nucleotide sequence ID" value="NZ_LGTW01000004.1"/>
</dbReference>
<organism evidence="1 2">
    <name type="scientific">Mycolicibacterium wolinskyi</name>
    <dbReference type="NCBI Taxonomy" id="59750"/>
    <lineage>
        <taxon>Bacteria</taxon>
        <taxon>Bacillati</taxon>
        <taxon>Actinomycetota</taxon>
        <taxon>Actinomycetes</taxon>
        <taxon>Mycobacteriales</taxon>
        <taxon>Mycobacteriaceae</taxon>
        <taxon>Mycolicibacterium</taxon>
    </lineage>
</organism>
<dbReference type="STRING" id="59750.AWC31_24565"/>
<sequence>MPNPIDVQKALSGAKYPSSKQDLIEHAKTNGADSEIVDALGKLPDGEISGPDQVQKAVF</sequence>
<evidence type="ECO:0000313" key="1">
    <source>
        <dbReference type="EMBL" id="KWX24608.1"/>
    </source>
</evidence>
<dbReference type="Proteomes" id="UP000070612">
    <property type="component" value="Unassembled WGS sequence"/>
</dbReference>
<comment type="caution">
    <text evidence="1">The sequence shown here is derived from an EMBL/GenBank/DDBJ whole genome shotgun (WGS) entry which is preliminary data.</text>
</comment>
<evidence type="ECO:0008006" key="3">
    <source>
        <dbReference type="Google" id="ProtNLM"/>
    </source>
</evidence>
<keyword evidence="2" id="KW-1185">Reference proteome</keyword>
<dbReference type="Pfam" id="PF11387">
    <property type="entry name" value="DUF2795"/>
    <property type="match status" value="1"/>
</dbReference>
<gene>
    <name evidence="1" type="ORF">AFM11_07965</name>
</gene>
<protein>
    <recommendedName>
        <fullName evidence="3">DUF2795 domain-containing protein</fullName>
    </recommendedName>
</protein>
<dbReference type="PATRIC" id="fig|59750.3.peg.5443"/>
<dbReference type="InterPro" id="IPR021527">
    <property type="entry name" value="DUF2795"/>
</dbReference>
<proteinExistence type="predicted"/>